<keyword evidence="2" id="KW-1185">Reference proteome</keyword>
<comment type="caution">
    <text evidence="1">The sequence shown here is derived from an EMBL/GenBank/DDBJ whole genome shotgun (WGS) entry which is preliminary data.</text>
</comment>
<reference evidence="1 2" key="1">
    <citation type="journal article" date="2018" name="Front. Plant Sci.">
        <title>Red Clover (Trifolium pratense) and Zigzag Clover (T. medium) - A Picture of Genomic Similarities and Differences.</title>
        <authorList>
            <person name="Dluhosova J."/>
            <person name="Istvanek J."/>
            <person name="Nedelnik J."/>
            <person name="Repkova J."/>
        </authorList>
    </citation>
    <scope>NUCLEOTIDE SEQUENCE [LARGE SCALE GENOMIC DNA]</scope>
    <source>
        <strain evidence="2">cv. 10/8</strain>
        <tissue evidence="1">Leaf</tissue>
    </source>
</reference>
<sequence>RAGEKTAGSSSPKEASARSGEILAIGRLARLGELLAQAQELRLAKTTQNRAYVEV</sequence>
<evidence type="ECO:0000313" key="1">
    <source>
        <dbReference type="EMBL" id="MCI75241.1"/>
    </source>
</evidence>
<evidence type="ECO:0000313" key="2">
    <source>
        <dbReference type="Proteomes" id="UP000265520"/>
    </source>
</evidence>
<protein>
    <submittedName>
        <fullName evidence="1">Uncharacterized protein</fullName>
    </submittedName>
</protein>
<name>A0A392UNT5_9FABA</name>
<accession>A0A392UNT5</accession>
<organism evidence="1 2">
    <name type="scientific">Trifolium medium</name>
    <dbReference type="NCBI Taxonomy" id="97028"/>
    <lineage>
        <taxon>Eukaryota</taxon>
        <taxon>Viridiplantae</taxon>
        <taxon>Streptophyta</taxon>
        <taxon>Embryophyta</taxon>
        <taxon>Tracheophyta</taxon>
        <taxon>Spermatophyta</taxon>
        <taxon>Magnoliopsida</taxon>
        <taxon>eudicotyledons</taxon>
        <taxon>Gunneridae</taxon>
        <taxon>Pentapetalae</taxon>
        <taxon>rosids</taxon>
        <taxon>fabids</taxon>
        <taxon>Fabales</taxon>
        <taxon>Fabaceae</taxon>
        <taxon>Papilionoideae</taxon>
        <taxon>50 kb inversion clade</taxon>
        <taxon>NPAAA clade</taxon>
        <taxon>Hologalegina</taxon>
        <taxon>IRL clade</taxon>
        <taxon>Trifolieae</taxon>
        <taxon>Trifolium</taxon>
    </lineage>
</organism>
<dbReference type="Proteomes" id="UP000265520">
    <property type="component" value="Unassembled WGS sequence"/>
</dbReference>
<feature type="non-terminal residue" evidence="1">
    <location>
        <position position="1"/>
    </location>
</feature>
<dbReference type="AlphaFoldDB" id="A0A392UNT5"/>
<proteinExistence type="predicted"/>
<dbReference type="EMBL" id="LXQA010877978">
    <property type="protein sequence ID" value="MCI75241.1"/>
    <property type="molecule type" value="Genomic_DNA"/>
</dbReference>